<feature type="region of interest" description="Disordered" evidence="1">
    <location>
        <begin position="278"/>
        <end position="313"/>
    </location>
</feature>
<dbReference type="AlphaFoldDB" id="A0A4D9D3Z9"/>
<proteinExistence type="predicted"/>
<evidence type="ECO:0000313" key="2">
    <source>
        <dbReference type="EMBL" id="TFJ83338.1"/>
    </source>
</evidence>
<accession>A0A4D9D3Z9</accession>
<protein>
    <submittedName>
        <fullName evidence="2">Uncharacterized protein</fullName>
    </submittedName>
</protein>
<sequence>MTGDEEEQRLQALYYGALFRSKKANLFTRIHYQMLRAIYASSSASHFSTPLRETSAVWGLLESFLEDQSRLLSGQTALLRAYRAEPWLGLGVASVDAPVSPVASHAPSLPSGWRLARCLLRDRLLLEEESFMLLGRPHRRLLEAVQGEIRRLEALAKSPSPASTTASCPAAHLPTSAAADCGENASGWANEEETGRGRISVASAPASAPSSLSYSPSSFPSPRQDRDLPEGVLPRSPMEQELCNLDARASLENAMHLWARLETVVSNTFFLEGGMERDFQRGDKASAEGPRPETEGGGGVRKLTVSDSDAGSR</sequence>
<name>A0A4D9D3Z9_9STRA</name>
<evidence type="ECO:0000256" key="1">
    <source>
        <dbReference type="SAM" id="MobiDB-lite"/>
    </source>
</evidence>
<keyword evidence="3" id="KW-1185">Reference proteome</keyword>
<evidence type="ECO:0000313" key="3">
    <source>
        <dbReference type="Proteomes" id="UP000355283"/>
    </source>
</evidence>
<reference evidence="2 3" key="1">
    <citation type="submission" date="2019-01" db="EMBL/GenBank/DDBJ databases">
        <title>Nuclear Genome Assembly of the Microalgal Biofuel strain Nannochloropsis salina CCMP1776.</title>
        <authorList>
            <person name="Hovde B."/>
        </authorList>
    </citation>
    <scope>NUCLEOTIDE SEQUENCE [LARGE SCALE GENOMIC DNA]</scope>
    <source>
        <strain evidence="2 3">CCMP1776</strain>
    </source>
</reference>
<feature type="region of interest" description="Disordered" evidence="1">
    <location>
        <begin position="201"/>
        <end position="234"/>
    </location>
</feature>
<gene>
    <name evidence="2" type="ORF">NSK_005402</name>
</gene>
<dbReference type="EMBL" id="SDOX01000047">
    <property type="protein sequence ID" value="TFJ83338.1"/>
    <property type="molecule type" value="Genomic_DNA"/>
</dbReference>
<dbReference type="Proteomes" id="UP000355283">
    <property type="component" value="Unassembled WGS sequence"/>
</dbReference>
<organism evidence="2 3">
    <name type="scientific">Nannochloropsis salina CCMP1776</name>
    <dbReference type="NCBI Taxonomy" id="1027361"/>
    <lineage>
        <taxon>Eukaryota</taxon>
        <taxon>Sar</taxon>
        <taxon>Stramenopiles</taxon>
        <taxon>Ochrophyta</taxon>
        <taxon>Eustigmatophyceae</taxon>
        <taxon>Eustigmatales</taxon>
        <taxon>Monodopsidaceae</taxon>
        <taxon>Microchloropsis</taxon>
        <taxon>Microchloropsis salina</taxon>
    </lineage>
</organism>
<feature type="compositionally biased region" description="Low complexity" evidence="1">
    <location>
        <begin position="201"/>
        <end position="222"/>
    </location>
</feature>
<comment type="caution">
    <text evidence="2">The sequence shown here is derived from an EMBL/GenBank/DDBJ whole genome shotgun (WGS) entry which is preliminary data.</text>
</comment>
<feature type="compositionally biased region" description="Basic and acidic residues" evidence="1">
    <location>
        <begin position="278"/>
        <end position="294"/>
    </location>
</feature>